<dbReference type="Proteomes" id="UP000221165">
    <property type="component" value="Unassembled WGS sequence"/>
</dbReference>
<keyword evidence="1" id="KW-0472">Membrane</keyword>
<dbReference type="EMBL" id="MIGC01005807">
    <property type="protein sequence ID" value="PHJ16567.1"/>
    <property type="molecule type" value="Genomic_DNA"/>
</dbReference>
<name>A0A2C6KGA4_9APIC</name>
<dbReference type="GeneID" id="94432941"/>
<dbReference type="AlphaFoldDB" id="A0A2C6KGA4"/>
<keyword evidence="1" id="KW-0812">Transmembrane</keyword>
<proteinExistence type="predicted"/>
<evidence type="ECO:0000313" key="3">
    <source>
        <dbReference type="Proteomes" id="UP000221165"/>
    </source>
</evidence>
<keyword evidence="3" id="KW-1185">Reference proteome</keyword>
<gene>
    <name evidence="2" type="ORF">CSUI_009617</name>
</gene>
<evidence type="ECO:0000256" key="1">
    <source>
        <dbReference type="SAM" id="Phobius"/>
    </source>
</evidence>
<dbReference type="RefSeq" id="XP_067918294.1">
    <property type="nucleotide sequence ID" value="XM_068069730.1"/>
</dbReference>
<accession>A0A2C6KGA4</accession>
<feature type="transmembrane region" description="Helical" evidence="1">
    <location>
        <begin position="60"/>
        <end position="83"/>
    </location>
</feature>
<reference evidence="2 3" key="1">
    <citation type="journal article" date="2017" name="Int. J. Parasitol.">
        <title>The genome of the protozoan parasite Cystoisospora suis and a reverse vaccinology approach to identify vaccine candidates.</title>
        <authorList>
            <person name="Palmieri N."/>
            <person name="Shrestha A."/>
            <person name="Ruttkowski B."/>
            <person name="Beck T."/>
            <person name="Vogl C."/>
            <person name="Tomley F."/>
            <person name="Blake D.P."/>
            <person name="Joachim A."/>
        </authorList>
    </citation>
    <scope>NUCLEOTIDE SEQUENCE [LARGE SCALE GENOMIC DNA]</scope>
    <source>
        <strain evidence="2 3">Wien I</strain>
    </source>
</reference>
<evidence type="ECO:0000313" key="2">
    <source>
        <dbReference type="EMBL" id="PHJ16567.1"/>
    </source>
</evidence>
<dbReference type="VEuPathDB" id="ToxoDB:CSUI_009617"/>
<organism evidence="2 3">
    <name type="scientific">Cystoisospora suis</name>
    <dbReference type="NCBI Taxonomy" id="483139"/>
    <lineage>
        <taxon>Eukaryota</taxon>
        <taxon>Sar</taxon>
        <taxon>Alveolata</taxon>
        <taxon>Apicomplexa</taxon>
        <taxon>Conoidasida</taxon>
        <taxon>Coccidia</taxon>
        <taxon>Eucoccidiorida</taxon>
        <taxon>Eimeriorina</taxon>
        <taxon>Sarcocystidae</taxon>
        <taxon>Cystoisospora</taxon>
    </lineage>
</organism>
<feature type="non-terminal residue" evidence="2">
    <location>
        <position position="1"/>
    </location>
</feature>
<comment type="caution">
    <text evidence="2">The sequence shown here is derived from an EMBL/GenBank/DDBJ whole genome shotgun (WGS) entry which is preliminary data.</text>
</comment>
<protein>
    <submittedName>
        <fullName evidence="2">Uncharacterized protein</fullName>
    </submittedName>
</protein>
<keyword evidence="1" id="KW-1133">Transmembrane helix</keyword>
<sequence length="99" mass="11397">GRPDASDRRLLGHNQRGEVRRRYRCYPNRCSKLHCFGILGLRGRPGTLSRHSRTERHIRLVLCYHLSADLLTFGSSLLLYYHLGGWLVTPCTRCCLAIC</sequence>